<accession>A0A6P1C7Y3</accession>
<comment type="function">
    <text evidence="9">Involved in the gluconeogenesis. Catalyzes stereospecifically the conversion of dihydroxyacetone phosphate (DHAP) to D-glyceraldehyde-3-phosphate (G3P).</text>
</comment>
<comment type="pathway">
    <text evidence="3">Carbohydrate metabolism; erythritol degradation.</text>
</comment>
<dbReference type="InterPro" id="IPR000652">
    <property type="entry name" value="Triosephosphate_isomerase"/>
</dbReference>
<keyword evidence="8 9" id="KW-0413">Isomerase</keyword>
<dbReference type="GO" id="GO:0006094">
    <property type="term" value="P:gluconeogenesis"/>
    <property type="evidence" value="ECO:0007669"/>
    <property type="project" value="UniProtKB-UniRule"/>
</dbReference>
<evidence type="ECO:0000256" key="6">
    <source>
        <dbReference type="ARBA" id="ARBA00022490"/>
    </source>
</evidence>
<evidence type="ECO:0000256" key="5">
    <source>
        <dbReference type="ARBA" id="ARBA00022432"/>
    </source>
</evidence>
<feature type="active site" description="Proton acceptor" evidence="9">
    <location>
        <position position="162"/>
    </location>
</feature>
<dbReference type="RefSeq" id="WP_041678451.1">
    <property type="nucleotide sequence ID" value="NZ_JAADZA010000009.1"/>
</dbReference>
<dbReference type="FunFam" id="3.20.20.70:FF:000016">
    <property type="entry name" value="Triosephosphate isomerase"/>
    <property type="match status" value="1"/>
</dbReference>
<dbReference type="NCBIfam" id="TIGR00419">
    <property type="entry name" value="tim"/>
    <property type="match status" value="1"/>
</dbReference>
<dbReference type="UniPathway" id="UPA00138"/>
<evidence type="ECO:0000256" key="7">
    <source>
        <dbReference type="ARBA" id="ARBA00023152"/>
    </source>
</evidence>
<evidence type="ECO:0000256" key="9">
    <source>
        <dbReference type="HAMAP-Rule" id="MF_00147"/>
    </source>
</evidence>
<dbReference type="EMBL" id="JAADZA010000009">
    <property type="protein sequence ID" value="NEV11515.1"/>
    <property type="molecule type" value="Genomic_DNA"/>
</dbReference>
<dbReference type="GO" id="GO:0046166">
    <property type="term" value="P:glyceraldehyde-3-phosphate biosynthetic process"/>
    <property type="evidence" value="ECO:0007669"/>
    <property type="project" value="TreeGrafter"/>
</dbReference>
<evidence type="ECO:0000256" key="1">
    <source>
        <dbReference type="ARBA" id="ARBA00000148"/>
    </source>
</evidence>
<dbReference type="EC" id="5.3.1.1" evidence="9 10"/>
<dbReference type="Pfam" id="PF00121">
    <property type="entry name" value="TIM"/>
    <property type="match status" value="1"/>
</dbReference>
<dbReference type="PANTHER" id="PTHR21139:SF42">
    <property type="entry name" value="TRIOSEPHOSPHATE ISOMERASE"/>
    <property type="match status" value="1"/>
</dbReference>
<keyword evidence="6 9" id="KW-0963">Cytoplasm</keyword>
<feature type="binding site" evidence="9">
    <location>
        <begin position="8"/>
        <end position="10"/>
    </location>
    <ligand>
        <name>substrate</name>
    </ligand>
</feature>
<comment type="subunit">
    <text evidence="9 10">Homodimer.</text>
</comment>
<reference evidence="12 13" key="1">
    <citation type="submission" date="2020-02" db="EMBL/GenBank/DDBJ databases">
        <title>Draft genome sequence of Rhizobium tropici.</title>
        <authorList>
            <person name="Khayi S."/>
            <person name="Jemo M."/>
        </authorList>
    </citation>
    <scope>NUCLEOTIDE SEQUENCE [LARGE SCALE GENOMIC DNA]</scope>
    <source>
        <strain evidence="12 13">A12</strain>
    </source>
</reference>
<dbReference type="Proteomes" id="UP000471190">
    <property type="component" value="Unassembled WGS sequence"/>
</dbReference>
<organism evidence="12 13">
    <name type="scientific">Rhizobium tropici</name>
    <dbReference type="NCBI Taxonomy" id="398"/>
    <lineage>
        <taxon>Bacteria</taxon>
        <taxon>Pseudomonadati</taxon>
        <taxon>Pseudomonadota</taxon>
        <taxon>Alphaproteobacteria</taxon>
        <taxon>Hyphomicrobiales</taxon>
        <taxon>Rhizobiaceae</taxon>
        <taxon>Rhizobium/Agrobacterium group</taxon>
        <taxon>Rhizobium</taxon>
    </lineage>
</organism>
<evidence type="ECO:0000313" key="13">
    <source>
        <dbReference type="Proteomes" id="UP000471190"/>
    </source>
</evidence>
<dbReference type="AlphaFoldDB" id="A0A6P1C7Y3"/>
<evidence type="ECO:0000256" key="4">
    <source>
        <dbReference type="ARBA" id="ARBA00007422"/>
    </source>
</evidence>
<feature type="binding site" evidence="9">
    <location>
        <position position="207"/>
    </location>
    <ligand>
        <name>substrate</name>
    </ligand>
</feature>
<comment type="pathway">
    <text evidence="9 10">Carbohydrate biosynthesis; gluconeogenesis.</text>
</comment>
<dbReference type="EMBL" id="JACHBF010000010">
    <property type="protein sequence ID" value="MBB6493310.1"/>
    <property type="molecule type" value="Genomic_DNA"/>
</dbReference>
<proteinExistence type="inferred from homology"/>
<keyword evidence="7 9" id="KW-0324">Glycolysis</keyword>
<evidence type="ECO:0000256" key="8">
    <source>
        <dbReference type="ARBA" id="ARBA00023235"/>
    </source>
</evidence>
<dbReference type="CDD" id="cd00311">
    <property type="entry name" value="TIM"/>
    <property type="match status" value="1"/>
</dbReference>
<dbReference type="UniPathway" id="UPA01066"/>
<comment type="caution">
    <text evidence="12">The sequence shown here is derived from an EMBL/GenBank/DDBJ whole genome shotgun (WGS) entry which is preliminary data.</text>
</comment>
<dbReference type="GO" id="GO:0004807">
    <property type="term" value="F:triose-phosphate isomerase activity"/>
    <property type="evidence" value="ECO:0007669"/>
    <property type="project" value="UniProtKB-UniRule"/>
</dbReference>
<keyword evidence="5 9" id="KW-0312">Gluconeogenesis</keyword>
<comment type="similarity">
    <text evidence="4 9 10">Belongs to the triosephosphate isomerase family.</text>
</comment>
<reference evidence="11 14" key="2">
    <citation type="submission" date="2020-08" db="EMBL/GenBank/DDBJ databases">
        <title>Genomic Encyclopedia of Type Strains, Phase IV (KMG-V): Genome sequencing to study the core and pangenomes of soil and plant-associated prokaryotes.</title>
        <authorList>
            <person name="Whitman W."/>
        </authorList>
    </citation>
    <scope>NUCLEOTIDE SEQUENCE [LARGE SCALE GENOMIC DNA]</scope>
    <source>
        <strain evidence="11 14">SEMIA 4059</strain>
    </source>
</reference>
<comment type="catalytic activity">
    <reaction evidence="9 10">
        <text>D-glyceraldehyde 3-phosphate = dihydroxyacetone phosphate</text>
        <dbReference type="Rhea" id="RHEA:18585"/>
        <dbReference type="ChEBI" id="CHEBI:57642"/>
        <dbReference type="ChEBI" id="CHEBI:59776"/>
        <dbReference type="EC" id="5.3.1.1"/>
    </reaction>
</comment>
<dbReference type="PROSITE" id="PS00171">
    <property type="entry name" value="TIM_1"/>
    <property type="match status" value="1"/>
</dbReference>
<dbReference type="PROSITE" id="PS51440">
    <property type="entry name" value="TIM_2"/>
    <property type="match status" value="1"/>
</dbReference>
<evidence type="ECO:0000256" key="10">
    <source>
        <dbReference type="RuleBase" id="RU363013"/>
    </source>
</evidence>
<dbReference type="GO" id="GO:0019563">
    <property type="term" value="P:glycerol catabolic process"/>
    <property type="evidence" value="ECO:0007669"/>
    <property type="project" value="TreeGrafter"/>
</dbReference>
<dbReference type="Gene3D" id="3.20.20.70">
    <property type="entry name" value="Aldolase class I"/>
    <property type="match status" value="1"/>
</dbReference>
<evidence type="ECO:0000256" key="2">
    <source>
        <dbReference type="ARBA" id="ARBA00004680"/>
    </source>
</evidence>
<evidence type="ECO:0000313" key="14">
    <source>
        <dbReference type="Proteomes" id="UP000526625"/>
    </source>
</evidence>
<comment type="subcellular location">
    <subcellularLocation>
        <location evidence="9 10">Cytoplasm</location>
    </subcellularLocation>
</comment>
<dbReference type="Proteomes" id="UP000526625">
    <property type="component" value="Unassembled WGS sequence"/>
</dbReference>
<dbReference type="InterPro" id="IPR013785">
    <property type="entry name" value="Aldolase_TIM"/>
</dbReference>
<comment type="catalytic activity">
    <reaction evidence="1">
        <text>L-erythrulose 1-phosphate = D-erythrulose 4-phosphate</text>
        <dbReference type="Rhea" id="RHEA:49588"/>
        <dbReference type="ChEBI" id="CHEBI:58002"/>
        <dbReference type="ChEBI" id="CHEBI:90796"/>
        <dbReference type="EC" id="5.3.1.33"/>
    </reaction>
</comment>
<protein>
    <recommendedName>
        <fullName evidence="9 10">Triosephosphate isomerase</fullName>
        <shortName evidence="9">TIM</shortName>
        <shortName evidence="9">TPI</shortName>
        <ecNumber evidence="9 10">5.3.1.1</ecNumber>
    </recommendedName>
    <alternativeName>
        <fullName evidence="9">Triose-phosphate isomerase</fullName>
    </alternativeName>
</protein>
<feature type="active site" description="Electrophile" evidence="9">
    <location>
        <position position="92"/>
    </location>
</feature>
<keyword evidence="14" id="KW-1185">Reference proteome</keyword>
<dbReference type="InterPro" id="IPR020861">
    <property type="entry name" value="Triosephosphate_isomerase_AS"/>
</dbReference>
<dbReference type="HAMAP" id="MF_00147_B">
    <property type="entry name" value="TIM_B"/>
    <property type="match status" value="1"/>
</dbReference>
<dbReference type="PANTHER" id="PTHR21139">
    <property type="entry name" value="TRIOSEPHOSPHATE ISOMERASE"/>
    <property type="match status" value="1"/>
</dbReference>
<name>A0A6P1C7Y3_RHITR</name>
<dbReference type="SUPFAM" id="SSF51351">
    <property type="entry name" value="Triosephosphate isomerase (TIM)"/>
    <property type="match status" value="1"/>
</dbReference>
<dbReference type="InterPro" id="IPR022896">
    <property type="entry name" value="TrioseP_Isoase_bac/euk"/>
</dbReference>
<evidence type="ECO:0000313" key="12">
    <source>
        <dbReference type="EMBL" id="NEV11515.1"/>
    </source>
</evidence>
<dbReference type="GO" id="GO:0006096">
    <property type="term" value="P:glycolytic process"/>
    <property type="evidence" value="ECO:0007669"/>
    <property type="project" value="UniProtKB-UniRule"/>
</dbReference>
<comment type="pathway">
    <text evidence="2 9 10">Carbohydrate degradation; glycolysis; D-glyceraldehyde 3-phosphate from glycerone phosphate: step 1/1.</text>
</comment>
<dbReference type="GO" id="GO:0005829">
    <property type="term" value="C:cytosol"/>
    <property type="evidence" value="ECO:0007669"/>
    <property type="project" value="TreeGrafter"/>
</dbReference>
<dbReference type="InterPro" id="IPR035990">
    <property type="entry name" value="TIM_sf"/>
</dbReference>
<evidence type="ECO:0000313" key="11">
    <source>
        <dbReference type="EMBL" id="MBB6493310.1"/>
    </source>
</evidence>
<feature type="binding site" evidence="9">
    <location>
        <position position="168"/>
    </location>
    <ligand>
        <name>substrate</name>
    </ligand>
</feature>
<dbReference type="UniPathway" id="UPA00109">
    <property type="reaction ID" value="UER00189"/>
</dbReference>
<feature type="binding site" evidence="9">
    <location>
        <begin position="228"/>
        <end position="229"/>
    </location>
    <ligand>
        <name>substrate</name>
    </ligand>
</feature>
<gene>
    <name evidence="9" type="primary">tpiA</name>
    <name evidence="11" type="ORF">GGD45_003736</name>
    <name evidence="12" type="ORF">GXW80_10975</name>
</gene>
<evidence type="ECO:0000256" key="3">
    <source>
        <dbReference type="ARBA" id="ARBA00004939"/>
    </source>
</evidence>
<sequence length="245" mass="25612">MRKLIAGNWKMNGFVSSQAEIEALKGLTGSAACDIVVCPPFTLIDRAVERARESHLVIGAQDCHAQACGAHTGDVSAEMLADAGVRYIILGHSERRMSYGEDNDIVLAKAIAAHRAGLIAIICVGETRHERDEGRAIEVVGDQLSGSIPQGANSANLVIAYEPVWAIGTGLVPTSEQIEEVHSAIRRLLEERMGRDGSLVKILYGGSVKASNAPAIFGLSNVNGALVGGASLKASEFAGIISAAG</sequence>